<evidence type="ECO:0000313" key="1">
    <source>
        <dbReference type="EMBL" id="UYV65596.1"/>
    </source>
</evidence>
<keyword evidence="2" id="KW-1185">Reference proteome</keyword>
<dbReference type="Proteomes" id="UP001235939">
    <property type="component" value="Chromosome 03"/>
</dbReference>
<reference evidence="1 2" key="1">
    <citation type="submission" date="2022-01" db="EMBL/GenBank/DDBJ databases">
        <title>A chromosomal length assembly of Cordylochernes scorpioides.</title>
        <authorList>
            <person name="Zeh D."/>
            <person name="Zeh J."/>
        </authorList>
    </citation>
    <scope>NUCLEOTIDE SEQUENCE [LARGE SCALE GENOMIC DNA]</scope>
    <source>
        <strain evidence="1">IN4F17</strain>
        <tissue evidence="1">Whole Body</tissue>
    </source>
</reference>
<proteinExistence type="predicted"/>
<name>A0ABY6KBJ3_9ARAC</name>
<accession>A0ABY6KBJ3</accession>
<protein>
    <submittedName>
        <fullName evidence="1">Uncharacterized protein</fullName>
    </submittedName>
</protein>
<gene>
    <name evidence="1" type="ORF">LAZ67_3004804</name>
</gene>
<evidence type="ECO:0000313" key="2">
    <source>
        <dbReference type="Proteomes" id="UP001235939"/>
    </source>
</evidence>
<organism evidence="1 2">
    <name type="scientific">Cordylochernes scorpioides</name>
    <dbReference type="NCBI Taxonomy" id="51811"/>
    <lineage>
        <taxon>Eukaryota</taxon>
        <taxon>Metazoa</taxon>
        <taxon>Ecdysozoa</taxon>
        <taxon>Arthropoda</taxon>
        <taxon>Chelicerata</taxon>
        <taxon>Arachnida</taxon>
        <taxon>Pseudoscorpiones</taxon>
        <taxon>Cheliferoidea</taxon>
        <taxon>Chernetidae</taxon>
        <taxon>Cordylochernes</taxon>
    </lineage>
</organism>
<dbReference type="EMBL" id="CP092865">
    <property type="protein sequence ID" value="UYV65596.1"/>
    <property type="molecule type" value="Genomic_DNA"/>
</dbReference>
<sequence>MEGLNEEWGYFFVKDVVSEVLGYKKMSARWVPKKLTEEHKIKRVESATEFFCRYEEDAMRKRAKNFWIRLRNLGTSLHPGNEEPVETMALPDLTKAEKVRDAAGELYDAGIKKLLFPGCKK</sequence>